<gene>
    <name evidence="2" type="ORF">ISU07_20610</name>
</gene>
<feature type="signal peptide" evidence="1">
    <location>
        <begin position="1"/>
        <end position="22"/>
    </location>
</feature>
<keyword evidence="3" id="KW-1185">Reference proteome</keyword>
<evidence type="ECO:0000313" key="2">
    <source>
        <dbReference type="EMBL" id="MBF4765539.1"/>
    </source>
</evidence>
<evidence type="ECO:0000313" key="3">
    <source>
        <dbReference type="Proteomes" id="UP000640489"/>
    </source>
</evidence>
<reference evidence="2" key="1">
    <citation type="submission" date="2020-11" db="EMBL/GenBank/DDBJ databases">
        <title>Nocardioides sp. nov., isolated from Soil of Cynanchum wilfordii Hemsley rhizosphere.</title>
        <authorList>
            <person name="Lee J.-S."/>
            <person name="Suh M.K."/>
            <person name="Kim J.-S."/>
        </authorList>
    </citation>
    <scope>NUCLEOTIDE SEQUENCE</scope>
    <source>
        <strain evidence="2">KCTC 19275</strain>
    </source>
</reference>
<dbReference type="RefSeq" id="WP_194708721.1">
    <property type="nucleotide sequence ID" value="NZ_JADKPN010000016.1"/>
</dbReference>
<dbReference type="Proteomes" id="UP000640489">
    <property type="component" value="Unassembled WGS sequence"/>
</dbReference>
<feature type="chain" id="PRO_5036743779" description="Lipoprotein" evidence="1">
    <location>
        <begin position="23"/>
        <end position="235"/>
    </location>
</feature>
<proteinExistence type="predicted"/>
<protein>
    <recommendedName>
        <fullName evidence="4">Lipoprotein</fullName>
    </recommendedName>
</protein>
<comment type="caution">
    <text evidence="2">The sequence shown here is derived from an EMBL/GenBank/DDBJ whole genome shotgun (WGS) entry which is preliminary data.</text>
</comment>
<evidence type="ECO:0008006" key="4">
    <source>
        <dbReference type="Google" id="ProtNLM"/>
    </source>
</evidence>
<sequence length="235" mass="24731">MLRRRVVLAAPFAVLVSGCAAAGEANPEKIGPRGVDELTIPTPSPNLEDFVATIDNPYLAVEPGRVWTYDVSGSAASRLVVRVQDEASTVAGVRCTTLYSLATASGGAPVWERYLQLAQDLRGNVWTFGEYGDRSWGAGQADARAGLFMAATPRVGDGYLEEDAPDVAADRTTVLSLTETATVPAGEFADVLLLETRAEVGDLDVTRRSYAVGAGLVESLTTLGGTEHAELVSVT</sequence>
<dbReference type="EMBL" id="JADKPN010000016">
    <property type="protein sequence ID" value="MBF4765539.1"/>
    <property type="molecule type" value="Genomic_DNA"/>
</dbReference>
<keyword evidence="1" id="KW-0732">Signal</keyword>
<organism evidence="2 3">
    <name type="scientific">Nocardioides islandensis</name>
    <dbReference type="NCBI Taxonomy" id="433663"/>
    <lineage>
        <taxon>Bacteria</taxon>
        <taxon>Bacillati</taxon>
        <taxon>Actinomycetota</taxon>
        <taxon>Actinomycetes</taxon>
        <taxon>Propionibacteriales</taxon>
        <taxon>Nocardioidaceae</taxon>
        <taxon>Nocardioides</taxon>
    </lineage>
</organism>
<dbReference type="PROSITE" id="PS51257">
    <property type="entry name" value="PROKAR_LIPOPROTEIN"/>
    <property type="match status" value="1"/>
</dbReference>
<accession>A0A930YJZ7</accession>
<evidence type="ECO:0000256" key="1">
    <source>
        <dbReference type="SAM" id="SignalP"/>
    </source>
</evidence>
<dbReference type="AlphaFoldDB" id="A0A930YJZ7"/>
<name>A0A930YJZ7_9ACTN</name>